<keyword evidence="3 8" id="KW-0547">Nucleotide-binding</keyword>
<proteinExistence type="predicted"/>
<feature type="binding site" evidence="8">
    <location>
        <position position="406"/>
    </location>
    <ligand>
        <name>ATP</name>
        <dbReference type="ChEBI" id="CHEBI:30616"/>
    </ligand>
</feature>
<keyword evidence="9" id="KW-0812">Transmembrane</keyword>
<comment type="subcellular location">
    <subcellularLocation>
        <location evidence="1">Membrane</location>
        <topology evidence="1">Single-pass membrane protein</topology>
    </subcellularLocation>
</comment>
<keyword evidence="10" id="KW-0732">Signal</keyword>
<dbReference type="Pfam" id="PF07714">
    <property type="entry name" value="PK_Tyr_Ser-Thr"/>
    <property type="match status" value="1"/>
</dbReference>
<dbReference type="FunFam" id="1.10.510.10:FF:000554">
    <property type="entry name" value="Predicted protein"/>
    <property type="match status" value="1"/>
</dbReference>
<dbReference type="PROSITE" id="PS50011">
    <property type="entry name" value="PROTEIN_KINASE_DOM"/>
    <property type="match status" value="1"/>
</dbReference>
<dbReference type="PANTHER" id="PTHR24416:SF621">
    <property type="entry name" value="TYROSINE KINASE RECEPTOR CAD96CA"/>
    <property type="match status" value="1"/>
</dbReference>
<organism evidence="12 13">
    <name type="scientific">Frieseomelitta varia</name>
    <dbReference type="NCBI Taxonomy" id="561572"/>
    <lineage>
        <taxon>Eukaryota</taxon>
        <taxon>Metazoa</taxon>
        <taxon>Ecdysozoa</taxon>
        <taxon>Arthropoda</taxon>
        <taxon>Hexapoda</taxon>
        <taxon>Insecta</taxon>
        <taxon>Pterygota</taxon>
        <taxon>Neoptera</taxon>
        <taxon>Endopterygota</taxon>
        <taxon>Hymenoptera</taxon>
        <taxon>Apocrita</taxon>
        <taxon>Aculeata</taxon>
        <taxon>Apoidea</taxon>
        <taxon>Anthophila</taxon>
        <taxon>Apidae</taxon>
        <taxon>Frieseomelitta</taxon>
    </lineage>
</organism>
<evidence type="ECO:0000313" key="13">
    <source>
        <dbReference type="Proteomes" id="UP000655588"/>
    </source>
</evidence>
<evidence type="ECO:0000256" key="9">
    <source>
        <dbReference type="SAM" id="Phobius"/>
    </source>
</evidence>
<comment type="caution">
    <text evidence="12">The sequence shown here is derived from an EMBL/GenBank/DDBJ whole genome shotgun (WGS) entry which is preliminary data.</text>
</comment>
<keyword evidence="9" id="KW-1133">Transmembrane helix</keyword>
<dbReference type="GO" id="GO:0005886">
    <property type="term" value="C:plasma membrane"/>
    <property type="evidence" value="ECO:0007669"/>
    <property type="project" value="TreeGrafter"/>
</dbReference>
<feature type="domain" description="Protein kinase" evidence="11">
    <location>
        <begin position="376"/>
        <end position="718"/>
    </location>
</feature>
<dbReference type="AlphaFoldDB" id="A0A833S1K1"/>
<dbReference type="GO" id="GO:0043235">
    <property type="term" value="C:receptor complex"/>
    <property type="evidence" value="ECO:0007669"/>
    <property type="project" value="TreeGrafter"/>
</dbReference>
<keyword evidence="4" id="KW-0418">Kinase</keyword>
<evidence type="ECO:0000313" key="12">
    <source>
        <dbReference type="EMBL" id="KAF3421897.1"/>
    </source>
</evidence>
<evidence type="ECO:0000256" key="4">
    <source>
        <dbReference type="ARBA" id="ARBA00022777"/>
    </source>
</evidence>
<evidence type="ECO:0000256" key="1">
    <source>
        <dbReference type="ARBA" id="ARBA00004167"/>
    </source>
</evidence>
<dbReference type="PROSITE" id="PS00107">
    <property type="entry name" value="PROTEIN_KINASE_ATP"/>
    <property type="match status" value="1"/>
</dbReference>
<dbReference type="SUPFAM" id="SSF56112">
    <property type="entry name" value="Protein kinase-like (PK-like)"/>
    <property type="match status" value="1"/>
</dbReference>
<feature type="chain" id="PRO_5032510488" description="Protein kinase domain-containing protein" evidence="10">
    <location>
        <begin position="26"/>
        <end position="744"/>
    </location>
</feature>
<dbReference type="GO" id="GO:0004714">
    <property type="term" value="F:transmembrane receptor protein tyrosine kinase activity"/>
    <property type="evidence" value="ECO:0007669"/>
    <property type="project" value="UniProtKB-EC"/>
</dbReference>
<evidence type="ECO:0000259" key="11">
    <source>
        <dbReference type="PROSITE" id="PS50011"/>
    </source>
</evidence>
<dbReference type="CDD" id="cd00192">
    <property type="entry name" value="PTKc"/>
    <property type="match status" value="1"/>
</dbReference>
<keyword evidence="2" id="KW-0808">Transferase</keyword>
<evidence type="ECO:0000256" key="7">
    <source>
        <dbReference type="ARBA" id="ARBA00051243"/>
    </source>
</evidence>
<dbReference type="GO" id="GO:0005524">
    <property type="term" value="F:ATP binding"/>
    <property type="evidence" value="ECO:0007669"/>
    <property type="project" value="UniProtKB-UniRule"/>
</dbReference>
<dbReference type="EMBL" id="WNWW01000798">
    <property type="protein sequence ID" value="KAF3421897.1"/>
    <property type="molecule type" value="Genomic_DNA"/>
</dbReference>
<dbReference type="InterPro" id="IPR020635">
    <property type="entry name" value="Tyr_kinase_cat_dom"/>
</dbReference>
<dbReference type="SMART" id="SM00219">
    <property type="entry name" value="TyrKc"/>
    <property type="match status" value="1"/>
</dbReference>
<evidence type="ECO:0000256" key="2">
    <source>
        <dbReference type="ARBA" id="ARBA00022679"/>
    </source>
</evidence>
<keyword evidence="5 8" id="KW-0067">ATP-binding</keyword>
<protein>
    <recommendedName>
        <fullName evidence="11">Protein kinase domain-containing protein</fullName>
    </recommendedName>
</protein>
<feature type="signal peptide" evidence="10">
    <location>
        <begin position="1"/>
        <end position="25"/>
    </location>
</feature>
<reference evidence="12" key="1">
    <citation type="submission" date="2019-11" db="EMBL/GenBank/DDBJ databases">
        <title>The nuclear and mitochondrial genomes of Frieseomelitta varia - a highly eusocial stingless bee (Meliponini) with a permanently sterile worker caste.</title>
        <authorList>
            <person name="Freitas F.C.P."/>
            <person name="Lourenco A.P."/>
            <person name="Nunes F.M.F."/>
            <person name="Paschoal A.R."/>
            <person name="Abreu F.C.P."/>
            <person name="Barbin F.O."/>
            <person name="Bataglia L."/>
            <person name="Cardoso-Junior C.A.M."/>
            <person name="Cervoni M.S."/>
            <person name="Silva S.R."/>
            <person name="Dalarmi F."/>
            <person name="Del Lama M.A."/>
            <person name="Depintor T.S."/>
            <person name="Ferreira K.M."/>
            <person name="Goria P.S."/>
            <person name="Jaskot M.C."/>
            <person name="Lago D.C."/>
            <person name="Luna-Lucena D."/>
            <person name="Moda L.M."/>
            <person name="Nascimento L."/>
            <person name="Pedrino M."/>
            <person name="Rabico F.O."/>
            <person name="Sanches F.C."/>
            <person name="Santos D.E."/>
            <person name="Santos C.G."/>
            <person name="Vieira J."/>
            <person name="Lopes T.F."/>
            <person name="Barchuk A.R."/>
            <person name="Hartfelder K."/>
            <person name="Simoes Z.L.P."/>
            <person name="Bitondi M.M.G."/>
            <person name="Pinheiro D.G."/>
        </authorList>
    </citation>
    <scope>NUCLEOTIDE SEQUENCE</scope>
    <source>
        <strain evidence="12">USP_RPSP 00005682</strain>
        <tissue evidence="12">Whole individual</tissue>
    </source>
</reference>
<dbReference type="Gene3D" id="1.10.510.10">
    <property type="entry name" value="Transferase(Phosphotransferase) domain 1"/>
    <property type="match status" value="2"/>
</dbReference>
<dbReference type="SMART" id="SM00220">
    <property type="entry name" value="S_TKc"/>
    <property type="match status" value="1"/>
</dbReference>
<dbReference type="Proteomes" id="UP000655588">
    <property type="component" value="Unassembled WGS sequence"/>
</dbReference>
<dbReference type="InterPro" id="IPR017441">
    <property type="entry name" value="Protein_kinase_ATP_BS"/>
</dbReference>
<dbReference type="GO" id="GO:0007169">
    <property type="term" value="P:cell surface receptor protein tyrosine kinase signaling pathway"/>
    <property type="evidence" value="ECO:0007669"/>
    <property type="project" value="TreeGrafter"/>
</dbReference>
<sequence length="744" mass="85284">MPVRIQSLLIYVALVLSYLYNENYAKNTNEFVGAVRNLSVKFLQGWNYKEKHDAYKFLKLNISWLPPNSIKQPSSYRIFCYFVVDLSCFAYDSVIVTGTPIRGKNVAECPKGSFFSILKGNAKHNIVFPEYNDLFNIPDLYIQPNCSYKVQVFANPRSKYVLNAPEVVYTVPSNCVNANTTLPIPKVNTFQREDEIVVTWSPTFNTSNVQYYKISIGIPLFLSKNGLPVYNMTELALIPANKTIFSWDLKANNRHAKIKNGYKIVVNAVNHHGCTGSAEDIIIHSVSPTNRNIWLISIGISTSCVLFGIASFLLYRNYNFFIIRKSSKPGMHTISGYKCKLTRTILRAYNALYIKYESEEGYIVDTDNLKVPFKSVRLMRELGTGHFGKVYLGHLDDKDKTLVAVKMSQQTDISKDSETRQEFIKEIEIMRIAGNHPHLVSLVGYCVQPTEPTCIVLEYMQGGDLLTYLHDQRNQQFLYDSMYSTMQNKTNNYKSDQYTNIANNCREGIDVSKTLYATMCSVIWNKINSFKSRQYTNITSNYREAIDNKENWIGRIKGHQFLKFATEIAAGMEHLEAKRITHRDLAARNILLSANLTVKISDFGLSRNGIYIIKNAEEKTHHLPIRWMSPEALYKLAFSSKSDVWSFGVVLWEICTLGDFPYANVQDDRIFRHIVHENGRLEQPDNVPPSIYNLMQSCWVTECENRPNFTRLLSELRILTASSNNSFRTIPNPCYALAYPEKFT</sequence>
<evidence type="ECO:0000256" key="5">
    <source>
        <dbReference type="ARBA" id="ARBA00022840"/>
    </source>
</evidence>
<evidence type="ECO:0000256" key="6">
    <source>
        <dbReference type="ARBA" id="ARBA00023137"/>
    </source>
</evidence>
<dbReference type="InterPro" id="IPR001245">
    <property type="entry name" value="Ser-Thr/Tyr_kinase_cat_dom"/>
</dbReference>
<evidence type="ECO:0000256" key="10">
    <source>
        <dbReference type="SAM" id="SignalP"/>
    </source>
</evidence>
<keyword evidence="9" id="KW-0472">Membrane</keyword>
<comment type="catalytic activity">
    <reaction evidence="7">
        <text>L-tyrosyl-[protein] + ATP = O-phospho-L-tyrosyl-[protein] + ADP + H(+)</text>
        <dbReference type="Rhea" id="RHEA:10596"/>
        <dbReference type="Rhea" id="RHEA-COMP:10136"/>
        <dbReference type="Rhea" id="RHEA-COMP:20101"/>
        <dbReference type="ChEBI" id="CHEBI:15378"/>
        <dbReference type="ChEBI" id="CHEBI:30616"/>
        <dbReference type="ChEBI" id="CHEBI:46858"/>
        <dbReference type="ChEBI" id="CHEBI:61978"/>
        <dbReference type="ChEBI" id="CHEBI:456216"/>
        <dbReference type="EC" id="2.7.10.1"/>
    </reaction>
</comment>
<dbReference type="PANTHER" id="PTHR24416">
    <property type="entry name" value="TYROSINE-PROTEIN KINASE RECEPTOR"/>
    <property type="match status" value="1"/>
</dbReference>
<feature type="transmembrane region" description="Helical" evidence="9">
    <location>
        <begin position="293"/>
        <end position="315"/>
    </location>
</feature>
<name>A0A833S1K1_9HYME</name>
<evidence type="ECO:0000256" key="3">
    <source>
        <dbReference type="ARBA" id="ARBA00022741"/>
    </source>
</evidence>
<keyword evidence="13" id="KW-1185">Reference proteome</keyword>
<dbReference type="InterPro" id="IPR050122">
    <property type="entry name" value="RTK"/>
</dbReference>
<keyword evidence="6" id="KW-0829">Tyrosine-protein kinase</keyword>
<dbReference type="InterPro" id="IPR011009">
    <property type="entry name" value="Kinase-like_dom_sf"/>
</dbReference>
<dbReference type="InterPro" id="IPR000719">
    <property type="entry name" value="Prot_kinase_dom"/>
</dbReference>
<gene>
    <name evidence="12" type="ORF">E2986_03362</name>
</gene>
<evidence type="ECO:0000256" key="8">
    <source>
        <dbReference type="PROSITE-ProRule" id="PRU10141"/>
    </source>
</evidence>
<dbReference type="PROSITE" id="PS00109">
    <property type="entry name" value="PROTEIN_KINASE_TYR"/>
    <property type="match status" value="1"/>
</dbReference>
<dbReference type="InterPro" id="IPR008266">
    <property type="entry name" value="Tyr_kinase_AS"/>
</dbReference>
<accession>A0A833S1K1</accession>